<reference evidence="3" key="1">
    <citation type="submission" date="2023-01" db="EMBL/GenBank/DDBJ databases">
        <title>Key to firefly adult light organ development and bioluminescence: homeobox transcription factors regulate luciferase expression and transportation to peroxisome.</title>
        <authorList>
            <person name="Fu X."/>
        </authorList>
    </citation>
    <scope>NUCLEOTIDE SEQUENCE [LARGE SCALE GENOMIC DNA]</scope>
</reference>
<feature type="domain" description="MATH" evidence="1">
    <location>
        <begin position="142"/>
        <end position="252"/>
    </location>
</feature>
<accession>A0AAN7QLF8</accession>
<dbReference type="EMBL" id="JARPUR010000002">
    <property type="protein sequence ID" value="KAK4883533.1"/>
    <property type="molecule type" value="Genomic_DNA"/>
</dbReference>
<gene>
    <name evidence="2" type="ORF">RN001_006852</name>
</gene>
<dbReference type="Proteomes" id="UP001353858">
    <property type="component" value="Unassembled WGS sequence"/>
</dbReference>
<evidence type="ECO:0000313" key="2">
    <source>
        <dbReference type="EMBL" id="KAK4883533.1"/>
    </source>
</evidence>
<sequence>MIALFCFSAKCRSFDDFNNTSFDAPEEIQHAICKIATEDIEASANATIRRELKGVCTSKEVMERLNAIEERLLNEIKIIKQMLQITDVAVQKPQTKLLQKLSLTESPKGTLSTNTESKYLYQREIEAVKNNRTVVTTELGKSFLYFWKIYDIGDVLKNLEEITSDLFYVQGNPFEVIFYPRHLGTHYIALELKNANNYYIPKHRFTILNQNYERGDLSSQVLGLSASLFRVASEKLSDDFIVDDSLIIKIVVVLH</sequence>
<dbReference type="InterPro" id="IPR002083">
    <property type="entry name" value="MATH/TRAF_dom"/>
</dbReference>
<keyword evidence="3" id="KW-1185">Reference proteome</keyword>
<name>A0AAN7QLF8_9COLE</name>
<protein>
    <recommendedName>
        <fullName evidence="1">MATH domain-containing protein</fullName>
    </recommendedName>
</protein>
<organism evidence="2 3">
    <name type="scientific">Aquatica leii</name>
    <dbReference type="NCBI Taxonomy" id="1421715"/>
    <lineage>
        <taxon>Eukaryota</taxon>
        <taxon>Metazoa</taxon>
        <taxon>Ecdysozoa</taxon>
        <taxon>Arthropoda</taxon>
        <taxon>Hexapoda</taxon>
        <taxon>Insecta</taxon>
        <taxon>Pterygota</taxon>
        <taxon>Neoptera</taxon>
        <taxon>Endopterygota</taxon>
        <taxon>Coleoptera</taxon>
        <taxon>Polyphaga</taxon>
        <taxon>Elateriformia</taxon>
        <taxon>Elateroidea</taxon>
        <taxon>Lampyridae</taxon>
        <taxon>Luciolinae</taxon>
        <taxon>Aquatica</taxon>
    </lineage>
</organism>
<dbReference type="SUPFAM" id="SSF49599">
    <property type="entry name" value="TRAF domain-like"/>
    <property type="match status" value="1"/>
</dbReference>
<comment type="caution">
    <text evidence="2">The sequence shown here is derived from an EMBL/GenBank/DDBJ whole genome shotgun (WGS) entry which is preliminary data.</text>
</comment>
<evidence type="ECO:0000259" key="1">
    <source>
        <dbReference type="PROSITE" id="PS50144"/>
    </source>
</evidence>
<dbReference type="AlphaFoldDB" id="A0AAN7QLF8"/>
<evidence type="ECO:0000313" key="3">
    <source>
        <dbReference type="Proteomes" id="UP001353858"/>
    </source>
</evidence>
<dbReference type="PROSITE" id="PS50144">
    <property type="entry name" value="MATH"/>
    <property type="match status" value="1"/>
</dbReference>
<proteinExistence type="predicted"/>